<evidence type="ECO:0000256" key="3">
    <source>
        <dbReference type="RuleBase" id="RU361117"/>
    </source>
</evidence>
<dbReference type="OrthoDB" id="9816160at2"/>
<comment type="cofactor">
    <cofactor evidence="3">
        <name>Mg(2+)</name>
        <dbReference type="ChEBI" id="CHEBI:18420"/>
    </cofactor>
</comment>
<evidence type="ECO:0000313" key="5">
    <source>
        <dbReference type="Proteomes" id="UP000199152"/>
    </source>
</evidence>
<sequence>MTAGTATPEQVARELAGRAGEVALGLDFDGTLSPVVDDPQAARPLAGIVDLLGPLADRFAAVAIISGRPAPYLAEHVGAPGVRYLGLYGLQEVHEGEVRVDPRLAAARAAVGAAAAALRDSPAVRDSGAWLEDKEYSIAVHTRRVPDRDRWTDEIDRTARRIAEEHGLEIVPGKMVWELRPPVRGDKGDAVRRVVDESGARAVVVIGDDLGDLPAFAAVTELAAAGVDGLRVAVRSAESPPELLAGADLVLEGPEGVLEFLRRLAA</sequence>
<evidence type="ECO:0000256" key="1">
    <source>
        <dbReference type="ARBA" id="ARBA00022801"/>
    </source>
</evidence>
<dbReference type="GO" id="GO:0005992">
    <property type="term" value="P:trehalose biosynthetic process"/>
    <property type="evidence" value="ECO:0007669"/>
    <property type="project" value="UniProtKB-UniPathway"/>
</dbReference>
<dbReference type="PANTHER" id="PTHR43768:SF3">
    <property type="entry name" value="TREHALOSE 6-PHOSPHATE PHOSPHATASE"/>
    <property type="match status" value="1"/>
</dbReference>
<protein>
    <recommendedName>
        <fullName evidence="3">Trehalose 6-phosphate phosphatase</fullName>
        <ecNumber evidence="3">3.1.3.12</ecNumber>
    </recommendedName>
</protein>
<dbReference type="UniPathway" id="UPA00299"/>
<dbReference type="InParanoid" id="A0A1I4F7Q9"/>
<dbReference type="GO" id="GO:0046872">
    <property type="term" value="F:metal ion binding"/>
    <property type="evidence" value="ECO:0007669"/>
    <property type="project" value="UniProtKB-KW"/>
</dbReference>
<dbReference type="NCBIfam" id="TIGR00685">
    <property type="entry name" value="T6PP"/>
    <property type="match status" value="1"/>
</dbReference>
<dbReference type="InterPro" id="IPR044651">
    <property type="entry name" value="OTSB-like"/>
</dbReference>
<keyword evidence="3" id="KW-0460">Magnesium</keyword>
<dbReference type="InterPro" id="IPR023214">
    <property type="entry name" value="HAD_sf"/>
</dbReference>
<dbReference type="Gene3D" id="3.30.70.1020">
    <property type="entry name" value="Trehalose-6-phosphate phosphatase related protein, domain 2"/>
    <property type="match status" value="1"/>
</dbReference>
<dbReference type="GO" id="GO:0004805">
    <property type="term" value="F:trehalose-phosphatase activity"/>
    <property type="evidence" value="ECO:0007669"/>
    <property type="project" value="UniProtKB-EC"/>
</dbReference>
<evidence type="ECO:0000256" key="2">
    <source>
        <dbReference type="ARBA" id="ARBA00024179"/>
    </source>
</evidence>
<organism evidence="4 5">
    <name type="scientific">Geodermatophilus ruber</name>
    <dbReference type="NCBI Taxonomy" id="504800"/>
    <lineage>
        <taxon>Bacteria</taxon>
        <taxon>Bacillati</taxon>
        <taxon>Actinomycetota</taxon>
        <taxon>Actinomycetes</taxon>
        <taxon>Geodermatophilales</taxon>
        <taxon>Geodermatophilaceae</taxon>
        <taxon>Geodermatophilus</taxon>
    </lineage>
</organism>
<evidence type="ECO:0000313" key="4">
    <source>
        <dbReference type="EMBL" id="SFL13483.1"/>
    </source>
</evidence>
<accession>A0A1I4F7Q9</accession>
<comment type="catalytic activity">
    <reaction evidence="3">
        <text>alpha,alpha-trehalose 6-phosphate + H2O = alpha,alpha-trehalose + phosphate</text>
        <dbReference type="Rhea" id="RHEA:23420"/>
        <dbReference type="ChEBI" id="CHEBI:15377"/>
        <dbReference type="ChEBI" id="CHEBI:16551"/>
        <dbReference type="ChEBI" id="CHEBI:43474"/>
        <dbReference type="ChEBI" id="CHEBI:58429"/>
        <dbReference type="EC" id="3.1.3.12"/>
    </reaction>
</comment>
<comment type="similarity">
    <text evidence="3">Belongs to the trehalose phosphatase family.</text>
</comment>
<keyword evidence="1 3" id="KW-0378">Hydrolase</keyword>
<dbReference type="InterPro" id="IPR003337">
    <property type="entry name" value="Trehalose_PPase"/>
</dbReference>
<dbReference type="Proteomes" id="UP000199152">
    <property type="component" value="Unassembled WGS sequence"/>
</dbReference>
<dbReference type="SUPFAM" id="SSF56784">
    <property type="entry name" value="HAD-like"/>
    <property type="match status" value="1"/>
</dbReference>
<dbReference type="Gene3D" id="3.40.50.1000">
    <property type="entry name" value="HAD superfamily/HAD-like"/>
    <property type="match status" value="1"/>
</dbReference>
<dbReference type="RefSeq" id="WP_091324846.1">
    <property type="nucleotide sequence ID" value="NZ_FOSW01000007.1"/>
</dbReference>
<dbReference type="EC" id="3.1.3.12" evidence="3"/>
<name>A0A1I4F7Q9_9ACTN</name>
<dbReference type="InterPro" id="IPR036412">
    <property type="entry name" value="HAD-like_sf"/>
</dbReference>
<gene>
    <name evidence="4" type="ORF">SAMN04488085_1074</name>
</gene>
<dbReference type="PANTHER" id="PTHR43768">
    <property type="entry name" value="TREHALOSE 6-PHOSPHATE PHOSPHATASE"/>
    <property type="match status" value="1"/>
</dbReference>
<keyword evidence="3" id="KW-0479">Metal-binding</keyword>
<dbReference type="Pfam" id="PF02358">
    <property type="entry name" value="Trehalose_PPase"/>
    <property type="match status" value="1"/>
</dbReference>
<proteinExistence type="inferred from homology"/>
<dbReference type="EMBL" id="FOSW01000007">
    <property type="protein sequence ID" value="SFL13483.1"/>
    <property type="molecule type" value="Genomic_DNA"/>
</dbReference>
<comment type="function">
    <text evidence="2 3">Removes the phosphate from trehalose 6-phosphate to produce free trehalose.</text>
</comment>
<reference evidence="4 5" key="1">
    <citation type="submission" date="2016-10" db="EMBL/GenBank/DDBJ databases">
        <authorList>
            <person name="de Groot N.N."/>
        </authorList>
    </citation>
    <scope>NUCLEOTIDE SEQUENCE [LARGE SCALE GENOMIC DNA]</scope>
    <source>
        <strain evidence="4 5">DSM 45317</strain>
    </source>
</reference>
<dbReference type="STRING" id="504800.SAMN04488085_1074"/>
<comment type="pathway">
    <text evidence="3">Glycan biosynthesis; trehalose biosynthesis.</text>
</comment>
<keyword evidence="5" id="KW-1185">Reference proteome</keyword>
<dbReference type="AlphaFoldDB" id="A0A1I4F7Q9"/>